<protein>
    <submittedName>
        <fullName evidence="2">Uncharacterized protein</fullName>
    </submittedName>
</protein>
<keyword evidence="1" id="KW-1133">Transmembrane helix</keyword>
<organism evidence="2 3">
    <name type="scientific">Solimonas aquatica</name>
    <dbReference type="NCBI Taxonomy" id="489703"/>
    <lineage>
        <taxon>Bacteria</taxon>
        <taxon>Pseudomonadati</taxon>
        <taxon>Pseudomonadota</taxon>
        <taxon>Gammaproteobacteria</taxon>
        <taxon>Nevskiales</taxon>
        <taxon>Nevskiaceae</taxon>
        <taxon>Solimonas</taxon>
    </lineage>
</organism>
<dbReference type="EMBL" id="FOFS01000004">
    <property type="protein sequence ID" value="SEQ15154.1"/>
    <property type="molecule type" value="Genomic_DNA"/>
</dbReference>
<proteinExistence type="predicted"/>
<keyword evidence="1" id="KW-0472">Membrane</keyword>
<evidence type="ECO:0000256" key="1">
    <source>
        <dbReference type="SAM" id="Phobius"/>
    </source>
</evidence>
<feature type="transmembrane region" description="Helical" evidence="1">
    <location>
        <begin position="48"/>
        <end position="65"/>
    </location>
</feature>
<name>A0A1H9DNU6_9GAMM</name>
<evidence type="ECO:0000313" key="2">
    <source>
        <dbReference type="EMBL" id="SEQ15154.1"/>
    </source>
</evidence>
<feature type="transmembrane region" description="Helical" evidence="1">
    <location>
        <begin position="7"/>
        <end position="28"/>
    </location>
</feature>
<dbReference type="RefSeq" id="WP_218140106.1">
    <property type="nucleotide sequence ID" value="NZ_FOFS01000004.1"/>
</dbReference>
<dbReference type="STRING" id="489703.SAMN04488038_104111"/>
<evidence type="ECO:0000313" key="3">
    <source>
        <dbReference type="Proteomes" id="UP000199233"/>
    </source>
</evidence>
<sequence length="132" mass="14755">MHLRRLSLSFTAGLVGALLASLALWASARYGLNTRLHVAIAPVLSADWLYPRLVIGGLWGTLLMLPVSRNFFLRGLLLSLPPALVQLLWIFPYQSGLGWLGLELGLLTPAYIWAHWLIWAWIAVLWARLTGQ</sequence>
<reference evidence="3" key="1">
    <citation type="submission" date="2016-10" db="EMBL/GenBank/DDBJ databases">
        <authorList>
            <person name="Varghese N."/>
            <person name="Submissions S."/>
        </authorList>
    </citation>
    <scope>NUCLEOTIDE SEQUENCE [LARGE SCALE GENOMIC DNA]</scope>
    <source>
        <strain evidence="3">DSM 25927</strain>
    </source>
</reference>
<accession>A0A1H9DNU6</accession>
<keyword evidence="3" id="KW-1185">Reference proteome</keyword>
<dbReference type="AlphaFoldDB" id="A0A1H9DNU6"/>
<keyword evidence="1" id="KW-0812">Transmembrane</keyword>
<feature type="transmembrane region" description="Helical" evidence="1">
    <location>
        <begin position="72"/>
        <end position="91"/>
    </location>
</feature>
<feature type="transmembrane region" description="Helical" evidence="1">
    <location>
        <begin position="111"/>
        <end position="129"/>
    </location>
</feature>
<dbReference type="Proteomes" id="UP000199233">
    <property type="component" value="Unassembled WGS sequence"/>
</dbReference>
<gene>
    <name evidence="2" type="ORF">SAMN04488038_104111</name>
</gene>